<feature type="compositionally biased region" description="Low complexity" evidence="3">
    <location>
        <begin position="223"/>
        <end position="233"/>
    </location>
</feature>
<protein>
    <recommendedName>
        <fullName evidence="4">ENT domain-containing protein</fullName>
    </recommendedName>
</protein>
<dbReference type="SUPFAM" id="SSF158639">
    <property type="entry name" value="ENT-like"/>
    <property type="match status" value="1"/>
</dbReference>
<comment type="caution">
    <text evidence="5">The sequence shown here is derived from an EMBL/GenBank/DDBJ whole genome shotgun (WGS) entry which is preliminary data.</text>
</comment>
<feature type="region of interest" description="Disordered" evidence="3">
    <location>
        <begin position="145"/>
        <end position="237"/>
    </location>
</feature>
<feature type="domain" description="ENT" evidence="4">
    <location>
        <begin position="1"/>
        <end position="83"/>
    </location>
</feature>
<evidence type="ECO:0000313" key="5">
    <source>
        <dbReference type="EMBL" id="GBF87961.1"/>
    </source>
</evidence>
<dbReference type="InterPro" id="IPR036142">
    <property type="entry name" value="ENT_dom-like_sf"/>
</dbReference>
<name>A0A2V0NKT4_9CHLO</name>
<keyword evidence="6" id="KW-1185">Reference proteome</keyword>
<reference evidence="5 6" key="1">
    <citation type="journal article" date="2018" name="Sci. Rep.">
        <title>Raphidocelis subcapitata (=Pseudokirchneriella subcapitata) provides an insight into genome evolution and environmental adaptations in the Sphaeropleales.</title>
        <authorList>
            <person name="Suzuki S."/>
            <person name="Yamaguchi H."/>
            <person name="Nakajima N."/>
            <person name="Kawachi M."/>
        </authorList>
    </citation>
    <scope>NUCLEOTIDE SEQUENCE [LARGE SCALE GENOMIC DNA]</scope>
    <source>
        <strain evidence="5 6">NIES-35</strain>
    </source>
</reference>
<dbReference type="OrthoDB" id="537673at2759"/>
<accession>A0A2V0NKT4</accession>
<organism evidence="5 6">
    <name type="scientific">Raphidocelis subcapitata</name>
    <dbReference type="NCBI Taxonomy" id="307507"/>
    <lineage>
        <taxon>Eukaryota</taxon>
        <taxon>Viridiplantae</taxon>
        <taxon>Chlorophyta</taxon>
        <taxon>core chlorophytes</taxon>
        <taxon>Chlorophyceae</taxon>
        <taxon>CS clade</taxon>
        <taxon>Sphaeropleales</taxon>
        <taxon>Selenastraceae</taxon>
        <taxon>Raphidocelis</taxon>
    </lineage>
</organism>
<keyword evidence="2" id="KW-0539">Nucleus</keyword>
<dbReference type="InterPro" id="IPR005491">
    <property type="entry name" value="ENT_dom"/>
</dbReference>
<evidence type="ECO:0000256" key="1">
    <source>
        <dbReference type="ARBA" id="ARBA00004123"/>
    </source>
</evidence>
<evidence type="ECO:0000256" key="2">
    <source>
        <dbReference type="ARBA" id="ARBA00023242"/>
    </source>
</evidence>
<feature type="compositionally biased region" description="Pro residues" evidence="3">
    <location>
        <begin position="151"/>
        <end position="184"/>
    </location>
</feature>
<dbReference type="Gene3D" id="1.10.1240.40">
    <property type="entry name" value="ENT domain"/>
    <property type="match status" value="1"/>
</dbReference>
<dbReference type="SMART" id="SM01191">
    <property type="entry name" value="ENT"/>
    <property type="match status" value="1"/>
</dbReference>
<gene>
    <name evidence="5" type="ORF">Rsub_00673</name>
</gene>
<dbReference type="EMBL" id="BDRX01000003">
    <property type="protein sequence ID" value="GBF87961.1"/>
    <property type="molecule type" value="Genomic_DNA"/>
</dbReference>
<dbReference type="PROSITE" id="PS51138">
    <property type="entry name" value="ENT"/>
    <property type="match status" value="1"/>
</dbReference>
<evidence type="ECO:0000313" key="6">
    <source>
        <dbReference type="Proteomes" id="UP000247498"/>
    </source>
</evidence>
<feature type="compositionally biased region" description="Gly residues" evidence="3">
    <location>
        <begin position="192"/>
        <end position="202"/>
    </location>
</feature>
<dbReference type="GO" id="GO:0005634">
    <property type="term" value="C:nucleus"/>
    <property type="evidence" value="ECO:0007669"/>
    <property type="project" value="UniProtKB-SubCell"/>
</dbReference>
<proteinExistence type="predicted"/>
<sequence>MAGNEETYFSVLRALVASNQMGWKNMSSMRDLRKTLNISDDVHKRMMEEIKSDEAISQLALGVVPAAHGRLPALPPKPAPNGDPASIIGVRVTITQEDDSVVEVVVTGYDAATREHFVVPAEDFPGGGSEPLPLLDHPDAYEIVGTEPSLYKPPPPPPMPAAPPPRPLPPQPAAYAPPPPPAPAAPRRQPSGLGGGGGGGGASRSTPKVRPPRPSGGGGGSGSKQSAPKQQPPYDSGYLGARLAVAQYRELGNLLAAIAKKEQQVLQQLESVATVTQEVREDVARRATLVQQLQQSMATAGTR</sequence>
<evidence type="ECO:0000256" key="3">
    <source>
        <dbReference type="SAM" id="MobiDB-lite"/>
    </source>
</evidence>
<dbReference type="AlphaFoldDB" id="A0A2V0NKT4"/>
<comment type="subcellular location">
    <subcellularLocation>
        <location evidence="1">Nucleus</location>
    </subcellularLocation>
</comment>
<dbReference type="Proteomes" id="UP000247498">
    <property type="component" value="Unassembled WGS sequence"/>
</dbReference>
<dbReference type="Pfam" id="PF03735">
    <property type="entry name" value="ENT"/>
    <property type="match status" value="1"/>
</dbReference>
<dbReference type="InParanoid" id="A0A2V0NKT4"/>
<evidence type="ECO:0000259" key="4">
    <source>
        <dbReference type="PROSITE" id="PS51138"/>
    </source>
</evidence>